<feature type="compositionally biased region" description="Low complexity" evidence="1">
    <location>
        <begin position="73"/>
        <end position="85"/>
    </location>
</feature>
<proteinExistence type="predicted"/>
<evidence type="ECO:0000313" key="2">
    <source>
        <dbReference type="EMBL" id="OCL03703.1"/>
    </source>
</evidence>
<gene>
    <name evidence="2" type="ORF">AOQ84DRAFT_368155</name>
</gene>
<keyword evidence="3" id="KW-1185">Reference proteome</keyword>
<dbReference type="OrthoDB" id="3935253at2759"/>
<name>A0A8E2EST0_9PEZI</name>
<sequence>MGSLGRHKNYEWGSTDANEDGRRFIKIRSAIGLFKLASHQAKKAILRKTEQQKQDILTFVEFTQDNANSAELPSPTSTATPTQTSGCAPPRPARPSSATMQDVHAWLDETLIKPSPGIMGGVPYWRDPSTFSSNPSPSDIQYAIPIVDYSQIESDSSDTSSDSHRSHRIRFIVRCSSKVHMRVRSMPLLLSQRYESDASSLAPKCRSKSLMTLLSCSTGEKSSIADAPDIAVAHANRRNIPRDTRRWGWVKNLWISHEDELAPVPQASASYKQFPVMDESLRALVSDMVREDSLGHISDAPTYYSDAPPPSYRTYAASVFSMSSFGCIDGLRSSNGIRHQENNRKRGMKYKLKNLGNRLLG</sequence>
<protein>
    <submittedName>
        <fullName evidence="2">Uncharacterized protein</fullName>
    </submittedName>
</protein>
<evidence type="ECO:0000313" key="3">
    <source>
        <dbReference type="Proteomes" id="UP000250140"/>
    </source>
</evidence>
<evidence type="ECO:0000256" key="1">
    <source>
        <dbReference type="SAM" id="MobiDB-lite"/>
    </source>
</evidence>
<organism evidence="2 3">
    <name type="scientific">Glonium stellatum</name>
    <dbReference type="NCBI Taxonomy" id="574774"/>
    <lineage>
        <taxon>Eukaryota</taxon>
        <taxon>Fungi</taxon>
        <taxon>Dikarya</taxon>
        <taxon>Ascomycota</taxon>
        <taxon>Pezizomycotina</taxon>
        <taxon>Dothideomycetes</taxon>
        <taxon>Pleosporomycetidae</taxon>
        <taxon>Gloniales</taxon>
        <taxon>Gloniaceae</taxon>
        <taxon>Glonium</taxon>
    </lineage>
</organism>
<feature type="region of interest" description="Disordered" evidence="1">
    <location>
        <begin position="68"/>
        <end position="99"/>
    </location>
</feature>
<dbReference type="Proteomes" id="UP000250140">
    <property type="component" value="Unassembled WGS sequence"/>
</dbReference>
<dbReference type="EMBL" id="KV750697">
    <property type="protein sequence ID" value="OCL03703.1"/>
    <property type="molecule type" value="Genomic_DNA"/>
</dbReference>
<dbReference type="AlphaFoldDB" id="A0A8E2EST0"/>
<accession>A0A8E2EST0</accession>
<reference evidence="2 3" key="1">
    <citation type="journal article" date="2016" name="Nat. Commun.">
        <title>Ectomycorrhizal ecology is imprinted in the genome of the dominant symbiotic fungus Cenococcum geophilum.</title>
        <authorList>
            <consortium name="DOE Joint Genome Institute"/>
            <person name="Peter M."/>
            <person name="Kohler A."/>
            <person name="Ohm R.A."/>
            <person name="Kuo A."/>
            <person name="Krutzmann J."/>
            <person name="Morin E."/>
            <person name="Arend M."/>
            <person name="Barry K.W."/>
            <person name="Binder M."/>
            <person name="Choi C."/>
            <person name="Clum A."/>
            <person name="Copeland A."/>
            <person name="Grisel N."/>
            <person name="Haridas S."/>
            <person name="Kipfer T."/>
            <person name="LaButti K."/>
            <person name="Lindquist E."/>
            <person name="Lipzen A."/>
            <person name="Maire R."/>
            <person name="Meier B."/>
            <person name="Mihaltcheva S."/>
            <person name="Molinier V."/>
            <person name="Murat C."/>
            <person name="Poggeler S."/>
            <person name="Quandt C.A."/>
            <person name="Sperisen C."/>
            <person name="Tritt A."/>
            <person name="Tisserant E."/>
            <person name="Crous P.W."/>
            <person name="Henrissat B."/>
            <person name="Nehls U."/>
            <person name="Egli S."/>
            <person name="Spatafora J.W."/>
            <person name="Grigoriev I.V."/>
            <person name="Martin F.M."/>
        </authorList>
    </citation>
    <scope>NUCLEOTIDE SEQUENCE [LARGE SCALE GENOMIC DNA]</scope>
    <source>
        <strain evidence="2 3">CBS 207.34</strain>
    </source>
</reference>